<dbReference type="InterPro" id="IPR050952">
    <property type="entry name" value="TRIM-NHL_E3_ligases"/>
</dbReference>
<evidence type="ECO:0000313" key="5">
    <source>
        <dbReference type="Proteomes" id="UP001216139"/>
    </source>
</evidence>
<dbReference type="PANTHER" id="PTHR24104">
    <property type="entry name" value="E3 UBIQUITIN-PROTEIN LIGASE NHLRC1-RELATED"/>
    <property type="match status" value="1"/>
</dbReference>
<feature type="repeat" description="NHL" evidence="2">
    <location>
        <begin position="242"/>
        <end position="284"/>
    </location>
</feature>
<dbReference type="EMBL" id="CP117167">
    <property type="protein sequence ID" value="WCT10739.1"/>
    <property type="molecule type" value="Genomic_DNA"/>
</dbReference>
<dbReference type="Pfam" id="PF01436">
    <property type="entry name" value="NHL"/>
    <property type="match status" value="4"/>
</dbReference>
<sequence>MKKLLLLILITLGYASYTAAIAGRYNPPPATFPTTITGPVADGGNVTSSPIAITIALDKTASPALKLSDFAIPTANGTLSGLTEKVTLTYLNQFGTIGSGNGNLNQPNDLAVDAAGNTYVTDGNNLTANSGNNRVEIFDKNGAYVGQFGSFGVSNEQFNQPYGIAVSTSGVIYVADAGNNRVQVFSSPGIYLTSIGTSGTIATGQLNKPQGIYLDEGHHELYVADAGNNRVAVFDTNLGTLSRQYGSSGSASGQFAGPSGVVVTGGVIYVTDSGNRRIVKFDMAGNPLGTIGVPGTGNGEFLSPAGITTDGIGKIYVVDKSTTSRVEIFDIATDGFLGIGGSTGVGDGNLRFPSGITADKNGNIYVADRNNNRVETFTAKEQYTVNLVPTGNGPELITINLASVVKDISGEFNALATYSVNYTATPASPTNLVATSLDGSYRLDWEDANSISDNINGYNIYEGSSSTNLTILTSVDANTTTYQSEISVTNGTPLYFYIKAATTNKESSPSNVVMVIPKGNPTITAGTIPNKKYNDASFDIQPLLHPSSASAGAFTYSLDPSSVGATLTAPSTINIVGVGHVDIIISQAATTTYNAATLHVGFDIDKDTPQINWSPATTLTYGTELGAGYFSATATKAGTTTPALAGSTAITYSYNNSPIDEHTILPVGNDDLIATYVPSSPDDANYSGTGKTVTVHVGQASPLINWALSGTYPAKTAISTLETATVTGIGGVTLNGNKVYSPSGGQLHYTGSAQDLTVTYTPSSPDDVSYTGGSKTISVTVTQLDPSLNWADQGHIAYGTGLPAGIFDASVLTAGLTGHFTYTESAGTVLSKGVHTLHAHFVPDDTDYAPKDITTQITVDAAIPQIVWTDPLAPITYGTALSNVQLNATTVGNVSGNMSYSQLLGTVLPVGSGEVITATFTASDPNYDPTPVVFTSHIDVNRATPQINWTPSTTLTYGVELGLAYFNATATKAGTVTPALQGTITYSYNNSPIDEHTILPVGNDDLIATYVPSSPDDANYSGTGKTVTVHVGQASPLINWALSGTYPAKTAISTLETATVTGIGGVTLNGNKVYSPSGGQLHYTGSAQDLTVTYTPSSPDDVSYTGGSKTISVTVTQLDPSLNWADQGHIAYGTGLPAGIFDASVLTAGLTGHFTYTESAGTVLSKGVHTLHAHFVPDDTDYAPKDITTQITVDAAIPQIVWTDPLAPITYGTALSNVQLNATTVGNVSGNMSYSQPLGTVLPVGSGEVITATFTASDPNYDPTPVVFTSHIDVNRATPQINWTPSTTLTYGVELGLAYFNATATKAGRVTPALQGTITYSYNNSPIDEHTILPVGNDDLIATYVPSSPDDANYSGTGKTVTVHVGQASPLINWALSGTYPAKTAISTLETATVTGIGGVTLNGNKVYSPSGGQLHYTGSAQDLTVTYTPSSPDDVSYTGGSKTISVTVTQLDPSLNWADQGHIAYGTGLPAGIFDASVLTAGLTGHFTYTESAGTVLSKGVHTLHAHFVPDDTDYAPKDITTQITVDAAIPQIVWTDPLAPITYGTALSNVQLNATTVGNVSGNMSYSQLLGTVLPVGSGEVITATFTASDPNYDPTPVVFTSHITVGQVTPAITWNPLPMTVGTALTMDQLNASTVTTTGTFTFNPPLGTIMNTQGNQTLAAKFTPTDAVNYKTVNVLATVTVNPVNISAINPQINWADPAPISYGTVLGRTQLNATATVPNTTTPVIGVFSYTPDATSSVLPVGTHTITAYFTPTNTALYNQVSKTVSITVTPVTPVIIWTKPVAISVGTVLSNAQLNAQITNSIDGTFVYTPAIGSVMNTVGTGQPLSVVFHPTDTRNYTDNITANTTIDVYAVDITKITPVINWNRPADITYGTLINSVQQNATTADASIHGTFTYSTDGTVIPLAVGSRTLSVTFTPTDGAHYNPANQSVTINVKPAQPVISWTAPGPITYGTALSANQLNATANVDGTFVYSPNFGEVLNVGTQTLLATFTPGSNNYQVAGKTVSITVNKANPVIAWATPSNIAQGVALSATQLNATANVPGTFVYTPAIGDVLNAGANQTLSVTFTPTDASNYNSVTKTVQIGVGKLTPVLTWTNPTAITYGTALGDQQLYASTTVPGTFTYSPAAGTVLHAGSNQTLAVTFTPTDAVNYITVTKNVAITVSKAALNVSTNDVSRPYNQPNPDFTINYSGFVNGDTQANLTTQATATTTATTASLVGIYPITVNGAVSNDYTFRYVNATLTVTTIGRNLTFNQLPVKTYGDPDFDAGATATSGEPIIYTSSNTAVATIVNGQIHIVGAGYVTITASLPVNPDYNTTPSISQFMVVNKAAQTIDFANIPVQLRGTTYDLSNIKSSSGLPVTFTTNDPVIASINGLTVSSLRVGITGIVANQAGDANYYAANTVVRNLEVKDLNREVIVHPAVSPNGDGINDVLYIEGINEHPDNRVTIINRNGVRVYEINGYDNTNKFFDGRSNFTGAKQQAGTYFYLVEYVVNGVGRHLTGYFVLKYD</sequence>
<name>A0ABY7T2S4_9SPHI</name>
<feature type="domain" description="MBG" evidence="3">
    <location>
        <begin position="2174"/>
        <end position="2249"/>
    </location>
</feature>
<dbReference type="Gene3D" id="2.60.40.10">
    <property type="entry name" value="Immunoglobulins"/>
    <property type="match status" value="1"/>
</dbReference>
<keyword evidence="1" id="KW-0677">Repeat</keyword>
<feature type="repeat" description="NHL" evidence="2">
    <location>
        <begin position="204"/>
        <end position="237"/>
    </location>
</feature>
<reference evidence="4 5" key="1">
    <citation type="submission" date="2023-02" db="EMBL/GenBank/DDBJ databases">
        <title>Genome sequence of Mucilaginibacter jinjuensis strain KACC 16571.</title>
        <authorList>
            <person name="Kim S."/>
            <person name="Heo J."/>
            <person name="Kwon S.-W."/>
        </authorList>
    </citation>
    <scope>NUCLEOTIDE SEQUENCE [LARGE SCALE GENOMIC DNA]</scope>
    <source>
        <strain evidence="4 5">KACC 16571</strain>
    </source>
</reference>
<dbReference type="Pfam" id="PF13585">
    <property type="entry name" value="CHU_C"/>
    <property type="match status" value="1"/>
</dbReference>
<dbReference type="InterPro" id="IPR001258">
    <property type="entry name" value="NHL_repeat"/>
</dbReference>
<proteinExistence type="predicted"/>
<dbReference type="Gene3D" id="2.120.10.30">
    <property type="entry name" value="TolB, C-terminal domain"/>
    <property type="match status" value="4"/>
</dbReference>
<gene>
    <name evidence="4" type="ORF">PQO05_18545</name>
</gene>
<evidence type="ECO:0000259" key="3">
    <source>
        <dbReference type="Pfam" id="PF18676"/>
    </source>
</evidence>
<evidence type="ECO:0000313" key="4">
    <source>
        <dbReference type="EMBL" id="WCT10739.1"/>
    </source>
</evidence>
<dbReference type="SUPFAM" id="SSF63829">
    <property type="entry name" value="Calcium-dependent phosphotriesterase"/>
    <property type="match status" value="1"/>
</dbReference>
<dbReference type="InterPro" id="IPR041286">
    <property type="entry name" value="MBG_2"/>
</dbReference>
<dbReference type="InterPro" id="IPR036116">
    <property type="entry name" value="FN3_sf"/>
</dbReference>
<protein>
    <submittedName>
        <fullName evidence="4">Gliding motility-associated C-terminal domain-containing protein</fullName>
    </submittedName>
</protein>
<dbReference type="PROSITE" id="PS51125">
    <property type="entry name" value="NHL"/>
    <property type="match status" value="5"/>
</dbReference>
<dbReference type="SUPFAM" id="SSF49265">
    <property type="entry name" value="Fibronectin type III"/>
    <property type="match status" value="1"/>
</dbReference>
<dbReference type="Gene3D" id="3.30.160.710">
    <property type="match status" value="1"/>
</dbReference>
<feature type="repeat" description="NHL" evidence="2">
    <location>
        <begin position="145"/>
        <end position="188"/>
    </location>
</feature>
<organism evidence="4 5">
    <name type="scientific">Mucilaginibacter jinjuensis</name>
    <dbReference type="NCBI Taxonomy" id="1176721"/>
    <lineage>
        <taxon>Bacteria</taxon>
        <taxon>Pseudomonadati</taxon>
        <taxon>Bacteroidota</taxon>
        <taxon>Sphingobacteriia</taxon>
        <taxon>Sphingobacteriales</taxon>
        <taxon>Sphingobacteriaceae</taxon>
        <taxon>Mucilaginibacter</taxon>
    </lineage>
</organism>
<feature type="repeat" description="NHL" evidence="2">
    <location>
        <begin position="91"/>
        <end position="141"/>
    </location>
</feature>
<dbReference type="PANTHER" id="PTHR24104:SF25">
    <property type="entry name" value="PROTEIN LIN-41"/>
    <property type="match status" value="1"/>
</dbReference>
<evidence type="ECO:0000256" key="2">
    <source>
        <dbReference type="PROSITE-ProRule" id="PRU00504"/>
    </source>
</evidence>
<dbReference type="InterPro" id="IPR011042">
    <property type="entry name" value="6-blade_b-propeller_TolB-like"/>
</dbReference>
<dbReference type="Pfam" id="PF18676">
    <property type="entry name" value="MBG_2"/>
    <property type="match status" value="1"/>
</dbReference>
<evidence type="ECO:0000256" key="1">
    <source>
        <dbReference type="ARBA" id="ARBA00022737"/>
    </source>
</evidence>
<dbReference type="RefSeq" id="WP_273628933.1">
    <property type="nucleotide sequence ID" value="NZ_CP117167.1"/>
</dbReference>
<keyword evidence="5" id="KW-1185">Reference proteome</keyword>
<accession>A0ABY7T2S4</accession>
<feature type="repeat" description="NHL" evidence="2">
    <location>
        <begin position="337"/>
        <end position="380"/>
    </location>
</feature>
<dbReference type="Proteomes" id="UP001216139">
    <property type="component" value="Chromosome"/>
</dbReference>
<dbReference type="InterPro" id="IPR013783">
    <property type="entry name" value="Ig-like_fold"/>
</dbReference>